<dbReference type="GO" id="GO:0044183">
    <property type="term" value="F:protein folding chaperone"/>
    <property type="evidence" value="ECO:0007669"/>
    <property type="project" value="InterPro"/>
</dbReference>
<comment type="similarity">
    <text evidence="2">Belongs to the Asterix family.</text>
</comment>
<evidence type="ECO:0000313" key="7">
    <source>
        <dbReference type="EMBL" id="CAG8451424.1"/>
    </source>
</evidence>
<feature type="transmembrane region" description="Helical" evidence="6">
    <location>
        <begin position="30"/>
        <end position="60"/>
    </location>
</feature>
<dbReference type="Proteomes" id="UP000789706">
    <property type="component" value="Unassembled WGS sequence"/>
</dbReference>
<protein>
    <submittedName>
        <fullName evidence="7">3086_t:CDS:1</fullName>
    </submittedName>
</protein>
<dbReference type="PANTHER" id="PTHR13193:SF0">
    <property type="entry name" value="PAT COMPLEX SUBUNIT ASTERIX"/>
    <property type="match status" value="1"/>
</dbReference>
<comment type="caution">
    <text evidence="7">The sequence shown here is derived from an EMBL/GenBank/DDBJ whole genome shotgun (WGS) entry which is preliminary data.</text>
</comment>
<reference evidence="7" key="1">
    <citation type="submission" date="2021-06" db="EMBL/GenBank/DDBJ databases">
        <authorList>
            <person name="Kallberg Y."/>
            <person name="Tangrot J."/>
            <person name="Rosling A."/>
        </authorList>
    </citation>
    <scope>NUCLEOTIDE SEQUENCE</scope>
    <source>
        <strain evidence="7">AZ414A</strain>
    </source>
</reference>
<evidence type="ECO:0000256" key="6">
    <source>
        <dbReference type="SAM" id="Phobius"/>
    </source>
</evidence>
<organism evidence="7 8">
    <name type="scientific">Diversispora eburnea</name>
    <dbReference type="NCBI Taxonomy" id="1213867"/>
    <lineage>
        <taxon>Eukaryota</taxon>
        <taxon>Fungi</taxon>
        <taxon>Fungi incertae sedis</taxon>
        <taxon>Mucoromycota</taxon>
        <taxon>Glomeromycotina</taxon>
        <taxon>Glomeromycetes</taxon>
        <taxon>Diversisporales</taxon>
        <taxon>Diversisporaceae</taxon>
        <taxon>Diversispora</taxon>
    </lineage>
</organism>
<name>A0A9N8VIN4_9GLOM</name>
<dbReference type="GO" id="GO:0005789">
    <property type="term" value="C:endoplasmic reticulum membrane"/>
    <property type="evidence" value="ECO:0007669"/>
    <property type="project" value="InterPro"/>
</dbReference>
<dbReference type="Pfam" id="PF03669">
    <property type="entry name" value="ASTER"/>
    <property type="match status" value="1"/>
</dbReference>
<proteinExistence type="inferred from homology"/>
<evidence type="ECO:0000256" key="5">
    <source>
        <dbReference type="ARBA" id="ARBA00023136"/>
    </source>
</evidence>
<gene>
    <name evidence="7" type="ORF">DEBURN_LOCUS2157</name>
</gene>
<dbReference type="PANTHER" id="PTHR13193">
    <property type="entry name" value="CGI-140"/>
    <property type="match status" value="1"/>
</dbReference>
<evidence type="ECO:0000256" key="4">
    <source>
        <dbReference type="ARBA" id="ARBA00022989"/>
    </source>
</evidence>
<evidence type="ECO:0000256" key="3">
    <source>
        <dbReference type="ARBA" id="ARBA00022692"/>
    </source>
</evidence>
<keyword evidence="8" id="KW-1185">Reference proteome</keyword>
<dbReference type="AlphaFoldDB" id="A0A9N8VIN4"/>
<comment type="subcellular location">
    <subcellularLocation>
        <location evidence="1">Membrane</location>
    </subcellularLocation>
</comment>
<dbReference type="EMBL" id="CAJVPK010000112">
    <property type="protein sequence ID" value="CAG8451424.1"/>
    <property type="molecule type" value="Genomic_DNA"/>
</dbReference>
<evidence type="ECO:0000256" key="1">
    <source>
        <dbReference type="ARBA" id="ARBA00004370"/>
    </source>
</evidence>
<keyword evidence="3 6" id="KW-0812">Transmembrane</keyword>
<evidence type="ECO:0000313" key="8">
    <source>
        <dbReference type="Proteomes" id="UP000789706"/>
    </source>
</evidence>
<keyword evidence="4 6" id="KW-1133">Transmembrane helix</keyword>
<dbReference type="InterPro" id="IPR005351">
    <property type="entry name" value="ASTER"/>
</dbReference>
<sequence>MSSTADPRRPNNIVPYHNPKKELDEIDPDFFGIFSLLLSTVGLIMKIKWASWISLVFAIISMTNEKATDQDPNSGRTSSITRLFVNYIYLFVGIPNPSTTNKT</sequence>
<dbReference type="OrthoDB" id="284718at2759"/>
<accession>A0A9N8VIN4</accession>
<keyword evidence="5 6" id="KW-0472">Membrane</keyword>
<evidence type="ECO:0000256" key="2">
    <source>
        <dbReference type="ARBA" id="ARBA00009066"/>
    </source>
</evidence>
<dbReference type="GO" id="GO:0045048">
    <property type="term" value="P:protein insertion into ER membrane"/>
    <property type="evidence" value="ECO:0007669"/>
    <property type="project" value="InterPro"/>
</dbReference>